<keyword evidence="6" id="KW-0732">Signal</keyword>
<evidence type="ECO:0000256" key="7">
    <source>
        <dbReference type="ARBA" id="ARBA00022737"/>
    </source>
</evidence>
<keyword evidence="8 19" id="KW-1133">Transmembrane helix</keyword>
<dbReference type="PROSITE" id="PS50261">
    <property type="entry name" value="G_PROTEIN_RECEP_F2_4"/>
    <property type="match status" value="1"/>
</dbReference>
<evidence type="ECO:0000313" key="26">
    <source>
        <dbReference type="EMBL" id="PIK60094.1"/>
    </source>
</evidence>
<keyword evidence="11 16" id="KW-1015">Disulfide bond</keyword>
<keyword evidence="10 19" id="KW-0472">Membrane</keyword>
<feature type="domain" description="Laminin G" evidence="20">
    <location>
        <begin position="262"/>
        <end position="451"/>
    </location>
</feature>
<feature type="disulfide bond" evidence="16">
    <location>
        <begin position="497"/>
        <end position="506"/>
    </location>
</feature>
<keyword evidence="5 19" id="KW-0812">Transmembrane</keyword>
<keyword evidence="14" id="KW-0807">Transducer</keyword>
<dbReference type="CDD" id="cd00054">
    <property type="entry name" value="EGF_CA"/>
    <property type="match status" value="2"/>
</dbReference>
<keyword evidence="2" id="KW-0217">Developmental protein</keyword>
<dbReference type="InterPro" id="IPR057244">
    <property type="entry name" value="GAIN_B"/>
</dbReference>
<dbReference type="Pfam" id="PF16489">
    <property type="entry name" value="GAIN"/>
    <property type="match status" value="1"/>
</dbReference>
<dbReference type="PROSITE" id="PS50026">
    <property type="entry name" value="EGF_3"/>
    <property type="match status" value="3"/>
</dbReference>
<feature type="compositionally biased region" description="Basic residues" evidence="18">
    <location>
        <begin position="1610"/>
        <end position="1620"/>
    </location>
</feature>
<dbReference type="FunFam" id="4.10.1240.10:FF:000021">
    <property type="entry name" value="Cadherin EGF LAG seven-pass G-type receptor"/>
    <property type="match status" value="1"/>
</dbReference>
<dbReference type="InterPro" id="IPR017981">
    <property type="entry name" value="GPCR_2-like_7TM"/>
</dbReference>
<evidence type="ECO:0000256" key="18">
    <source>
        <dbReference type="SAM" id="MobiDB-lite"/>
    </source>
</evidence>
<evidence type="ECO:0000256" key="15">
    <source>
        <dbReference type="ARBA" id="ARBA00023292"/>
    </source>
</evidence>
<dbReference type="SMART" id="SM00282">
    <property type="entry name" value="LamG"/>
    <property type="match status" value="2"/>
</dbReference>
<dbReference type="FunFam" id="2.10.25.10:FF:000066">
    <property type="entry name" value="FAT atypical cadherin 4"/>
    <property type="match status" value="1"/>
</dbReference>
<evidence type="ECO:0000259" key="20">
    <source>
        <dbReference type="PROSITE" id="PS50025"/>
    </source>
</evidence>
<dbReference type="Pfam" id="PF00008">
    <property type="entry name" value="EGF"/>
    <property type="match status" value="1"/>
</dbReference>
<dbReference type="STRING" id="307972.A0A2G8LIL5"/>
<evidence type="ECO:0000259" key="24">
    <source>
        <dbReference type="PROSITE" id="PS50227"/>
    </source>
</evidence>
<proteinExistence type="predicted"/>
<dbReference type="PROSITE" id="PS50221">
    <property type="entry name" value="GAIN_B"/>
    <property type="match status" value="1"/>
</dbReference>
<feature type="domain" description="Laminin G" evidence="20">
    <location>
        <begin position="511"/>
        <end position="702"/>
    </location>
</feature>
<dbReference type="SMART" id="SM00303">
    <property type="entry name" value="GPS"/>
    <property type="match status" value="1"/>
</dbReference>
<dbReference type="GO" id="GO:0005886">
    <property type="term" value="C:plasma membrane"/>
    <property type="evidence" value="ECO:0007669"/>
    <property type="project" value="UniProtKB-SubCell"/>
</dbReference>
<dbReference type="PROSITE" id="PS01248">
    <property type="entry name" value="EGF_LAM_1"/>
    <property type="match status" value="1"/>
</dbReference>
<dbReference type="InterPro" id="IPR001791">
    <property type="entry name" value="Laminin_G"/>
</dbReference>
<dbReference type="InterPro" id="IPR013320">
    <property type="entry name" value="ConA-like_dom_sf"/>
</dbReference>
<sequence>MSSDGEHPVRATCTFHLTIVDDDMLQNSITVQLADVRIETFLSEKLRDFIDTLSSIIPTNKNFIYLFSVRDVLEDSGPGVMNVTFAAKFSDDRFFSSQYLQERVYLNRSHLSSRIASTILPFGDNICLWEVCSDYYDCIDTFSFWLPGAFISTDKVIFRPIHPGSIHKCDCPLGFSGNYCATEVNFCYSNPCKNNAECVQTESGYTCICEDRFAGINCELDLEESHCPAPRAFARTAVLPQLPGWRLPLQLFQRAGWAVLRDSDAELWQGSYMTFWSLKQRIRLQISLSFATKQQNGLLFYNGRYNHQHDFIALEIVEGAVKFSFSTGIATTTVSASIPGGVSDGKWHTVTVKYVAKAVTIILDDCNPLVALQGRLGDYNCAGFAEQHGERRYLSCPALFAYKNHWLKLLTLVLGLGRPFHSWRTAIASGQLPRESDWLPRLHQGYLHRQCLTRPRHQLSRRTDPAGLRPPRRLLCQRPVSLEGSCVSEWDQYACICRKGSSGRNCHETIPDPVQLDGTGRITFDLPSTAISLPWENRIGFRTRGINGVLMSVILSPNFRVELKLSGGKLVYSTTSNPTALTLSTEVVNDGQWHNVLVTWKNDQIVMSLDYEKVKKSVQAEDVVEGRSIAMEVGGVPLIPDEGDKHNIVAGCQASDLCNTVNCPPNSRCIDLWEPTSADATKFFIIVVYTQLTSVLAFRPTCCCSYVLYYLLLMLTLTLSHSCKSVFTRYYGDACVSACSLGVCQHGATCKMSPSEPMGYVCQCSSQFFGSHCEHKIEPCPEGFWGYKLCGPCQCDEDRGFSAKCNTTTGECTCQENSYRPMDSDVCFPCNCYSVGSEVEACHEETGQCSCKRNVIGRQCDSCTDPYAEVTIRGCEVVYDSCPKRYTSDIWWPRTKFGRDVTVDCPDGSIGYASRHCDYDDNWGEPDLSNCTSERFNYLVAIDLTVLEPQTSAAIAFSMWEATTFTPSFFANDVYIAYKILIMLLRHESKQFGVNVTATIKSEYKKHIIESVSHLLNPVNRPHWMVIQETEGGTAELMALLEMFAATIARTSQSFNYTPQFSVISPNIILHHDIIVRENVSTVTIPRLEVTHNSDLHSEVTHVHIPGDAIQPKPDLLGPSTVSSNVAFSSFIQYNTIGNFLPNITDDSVRASKGKVGQVINTPVISLTLYDELADPPFPSNLTTPIILEMISNDAVNRSGKQCIFWDFDYDNGTGGWSTEGCKLVGYNRTHVNCSCTHLTNFAAMMDRAPYEVRSDTTVPLHLLTYVGAGMGVLFLLVTFFILLCLPNLHCNLNSIHINFVFMLIAAELTFLVGVNTDIVFACTIVSICLHFLLLGAFSWMFIEAVHLYRMMTEVRNINMGPMTTYYIVCYGLPGIIVGLAVPLSNVDYGPQSNAKDQYFCWLSIFDMLIWSFAGPVLVIVAPKILACLSLNDAAFRAAGILLPLLGITWVFGLLAVNQGMLLYQFLFAFCSFVLGVSIFIFYCILDSTVRLEILRCCFHVEGKKSQMDSASSHSRTVRIRPASLTSVSQPVQWEATGRRDKEAVLTPDGVARKTASTTTSPLFQRGLRSPYYRPNGPQILDDPRAALLSGNPANLLDWDFEYSGSQKPPSKKGKRRRKKGGGDDDSESDSEASVQPVRDSMSLASSHSSDDEDGDFGDWKKIPRNESKMPDALRHVPVHSTPKDSERKKKQWPGEPVTNITDSDRKAGIGQRAEMRILDPKLPLIRVPTVQLVVEEVDQ</sequence>
<feature type="disulfide bond" evidence="16">
    <location>
        <begin position="209"/>
        <end position="218"/>
    </location>
</feature>
<feature type="domain" description="EGF-like" evidence="21">
    <location>
        <begin position="183"/>
        <end position="219"/>
    </location>
</feature>
<dbReference type="PANTHER" id="PTHR12011">
    <property type="entry name" value="ADHESION G-PROTEIN COUPLED RECEPTOR"/>
    <property type="match status" value="1"/>
</dbReference>
<feature type="domain" description="G-protein coupled receptors family 2 profile 1" evidence="24">
    <location>
        <begin position="862"/>
        <end position="935"/>
    </location>
</feature>
<dbReference type="SMART" id="SM00008">
    <property type="entry name" value="HormR"/>
    <property type="match status" value="1"/>
</dbReference>
<evidence type="ECO:0000256" key="11">
    <source>
        <dbReference type="ARBA" id="ARBA00023157"/>
    </source>
</evidence>
<feature type="transmembrane region" description="Helical" evidence="19">
    <location>
        <begin position="1319"/>
        <end position="1343"/>
    </location>
</feature>
<dbReference type="SMART" id="SM00180">
    <property type="entry name" value="EGF_Lam"/>
    <property type="match status" value="1"/>
</dbReference>
<evidence type="ECO:0000313" key="27">
    <source>
        <dbReference type="Proteomes" id="UP000230750"/>
    </source>
</evidence>
<feature type="transmembrane region" description="Helical" evidence="19">
    <location>
        <begin position="1296"/>
        <end position="1313"/>
    </location>
</feature>
<dbReference type="InterPro" id="IPR036445">
    <property type="entry name" value="GPCR_2_extracell_dom_sf"/>
</dbReference>
<evidence type="ECO:0000256" key="13">
    <source>
        <dbReference type="ARBA" id="ARBA00023180"/>
    </source>
</evidence>
<dbReference type="GO" id="GO:0005509">
    <property type="term" value="F:calcium ion binding"/>
    <property type="evidence" value="ECO:0007669"/>
    <property type="project" value="InterPro"/>
</dbReference>
<evidence type="ECO:0000256" key="19">
    <source>
        <dbReference type="SAM" id="Phobius"/>
    </source>
</evidence>
<evidence type="ECO:0000256" key="6">
    <source>
        <dbReference type="ARBA" id="ARBA00022729"/>
    </source>
</evidence>
<gene>
    <name evidence="26" type="ORF">BSL78_02999</name>
</gene>
<feature type="transmembrane region" description="Helical" evidence="19">
    <location>
        <begin position="1434"/>
        <end position="1457"/>
    </location>
</feature>
<dbReference type="Pfam" id="PF02793">
    <property type="entry name" value="HRM"/>
    <property type="match status" value="1"/>
</dbReference>
<feature type="transmembrane region" description="Helical" evidence="19">
    <location>
        <begin position="1364"/>
        <end position="1382"/>
    </location>
</feature>
<dbReference type="PROSITE" id="PS50025">
    <property type="entry name" value="LAM_G_DOMAIN"/>
    <property type="match status" value="2"/>
</dbReference>
<keyword evidence="13" id="KW-0325">Glycoprotein</keyword>
<feature type="domain" description="EGF-like" evidence="21">
    <location>
        <begin position="736"/>
        <end position="774"/>
    </location>
</feature>
<dbReference type="InterPro" id="IPR032471">
    <property type="entry name" value="AGRL2-4_GAIN_subdom_A"/>
</dbReference>
<dbReference type="Gene3D" id="1.20.1070.10">
    <property type="entry name" value="Rhodopsin 7-helix transmembrane proteins"/>
    <property type="match status" value="1"/>
</dbReference>
<comment type="caution">
    <text evidence="26">The sequence shown here is derived from an EMBL/GenBank/DDBJ whole genome shotgun (WGS) entry which is preliminary data.</text>
</comment>
<feature type="domain" description="GAIN-B" evidence="23">
    <location>
        <begin position="1081"/>
        <end position="1252"/>
    </location>
</feature>
<feature type="transmembrane region" description="Helical" evidence="19">
    <location>
        <begin position="1402"/>
        <end position="1422"/>
    </location>
</feature>
<dbReference type="SMART" id="SM00181">
    <property type="entry name" value="EGF"/>
    <property type="match status" value="4"/>
</dbReference>
<dbReference type="FunFam" id="2.10.25.10:FF:000011">
    <property type="entry name" value="Cadherin EGF LAG seven-pass G-type receptor"/>
    <property type="match status" value="1"/>
</dbReference>
<dbReference type="OrthoDB" id="26203at2759"/>
<reference evidence="26 27" key="1">
    <citation type="journal article" date="2017" name="PLoS Biol.">
        <title>The sea cucumber genome provides insights into morphological evolution and visceral regeneration.</title>
        <authorList>
            <person name="Zhang X."/>
            <person name="Sun L."/>
            <person name="Yuan J."/>
            <person name="Sun Y."/>
            <person name="Gao Y."/>
            <person name="Zhang L."/>
            <person name="Li S."/>
            <person name="Dai H."/>
            <person name="Hamel J.F."/>
            <person name="Liu C."/>
            <person name="Yu Y."/>
            <person name="Liu S."/>
            <person name="Lin W."/>
            <person name="Guo K."/>
            <person name="Jin S."/>
            <person name="Xu P."/>
            <person name="Storey K.B."/>
            <person name="Huan P."/>
            <person name="Zhang T."/>
            <person name="Zhou Y."/>
            <person name="Zhang J."/>
            <person name="Lin C."/>
            <person name="Li X."/>
            <person name="Xing L."/>
            <person name="Huo D."/>
            <person name="Sun M."/>
            <person name="Wang L."/>
            <person name="Mercier A."/>
            <person name="Li F."/>
            <person name="Yang H."/>
            <person name="Xiang J."/>
        </authorList>
    </citation>
    <scope>NUCLEOTIDE SEQUENCE [LARGE SCALE GENOMIC DNA]</scope>
    <source>
        <strain evidence="26">Shaxun</strain>
        <tissue evidence="26">Muscle</tissue>
    </source>
</reference>
<dbReference type="SUPFAM" id="SSF49899">
    <property type="entry name" value="Concanavalin A-like lectins/glucanases"/>
    <property type="match status" value="2"/>
</dbReference>
<evidence type="ECO:0000256" key="3">
    <source>
        <dbReference type="ARBA" id="ARBA00022475"/>
    </source>
</evidence>
<evidence type="ECO:0000256" key="8">
    <source>
        <dbReference type="ARBA" id="ARBA00022989"/>
    </source>
</evidence>
<dbReference type="InterPro" id="IPR000203">
    <property type="entry name" value="GPS"/>
</dbReference>
<dbReference type="InterPro" id="IPR046338">
    <property type="entry name" value="GAIN_dom_sf"/>
</dbReference>
<evidence type="ECO:0000256" key="10">
    <source>
        <dbReference type="ARBA" id="ARBA00023136"/>
    </source>
</evidence>
<dbReference type="SUPFAM" id="SSF57196">
    <property type="entry name" value="EGF/Laminin"/>
    <property type="match status" value="3"/>
</dbReference>
<evidence type="ECO:0000259" key="22">
    <source>
        <dbReference type="PROSITE" id="PS50027"/>
    </source>
</evidence>
<feature type="transmembrane region" description="Helical" evidence="19">
    <location>
        <begin position="1263"/>
        <end position="1284"/>
    </location>
</feature>
<dbReference type="Gene3D" id="4.10.1240.10">
    <property type="entry name" value="GPCR, family 2, extracellular hormone receptor domain"/>
    <property type="match status" value="1"/>
</dbReference>
<dbReference type="Pfam" id="PF01825">
    <property type="entry name" value="GPS"/>
    <property type="match status" value="1"/>
</dbReference>
<dbReference type="PROSITE" id="PS50227">
    <property type="entry name" value="G_PROTEIN_RECEP_F2_3"/>
    <property type="match status" value="1"/>
</dbReference>
<accession>A0A2G8LIL5</accession>
<dbReference type="InterPro" id="IPR002049">
    <property type="entry name" value="LE_dom"/>
</dbReference>
<feature type="compositionally biased region" description="Basic and acidic residues" evidence="18">
    <location>
        <begin position="1658"/>
        <end position="1675"/>
    </location>
</feature>
<keyword evidence="15 17" id="KW-0424">Laminin EGF-like domain</keyword>
<dbReference type="PRINTS" id="PR00249">
    <property type="entry name" value="GPCRSECRETIN"/>
</dbReference>
<keyword evidence="12 26" id="KW-0675">Receptor</keyword>
<evidence type="ECO:0000256" key="4">
    <source>
        <dbReference type="ARBA" id="ARBA00022536"/>
    </source>
</evidence>
<keyword evidence="9" id="KW-0297">G-protein coupled receptor</keyword>
<dbReference type="InterPro" id="IPR000742">
    <property type="entry name" value="EGF"/>
</dbReference>
<dbReference type="Gene3D" id="2.60.120.200">
    <property type="match status" value="2"/>
</dbReference>
<evidence type="ECO:0000256" key="17">
    <source>
        <dbReference type="PROSITE-ProRule" id="PRU00460"/>
    </source>
</evidence>
<feature type="domain" description="Laminin EGF-like" evidence="22">
    <location>
        <begin position="830"/>
        <end position="877"/>
    </location>
</feature>
<dbReference type="InterPro" id="IPR001881">
    <property type="entry name" value="EGF-like_Ca-bd_dom"/>
</dbReference>
<evidence type="ECO:0000259" key="21">
    <source>
        <dbReference type="PROSITE" id="PS50026"/>
    </source>
</evidence>
<dbReference type="GO" id="GO:0007166">
    <property type="term" value="P:cell surface receptor signaling pathway"/>
    <property type="evidence" value="ECO:0007669"/>
    <property type="project" value="InterPro"/>
</dbReference>
<organism evidence="26 27">
    <name type="scientific">Stichopus japonicus</name>
    <name type="common">Sea cucumber</name>
    <dbReference type="NCBI Taxonomy" id="307972"/>
    <lineage>
        <taxon>Eukaryota</taxon>
        <taxon>Metazoa</taxon>
        <taxon>Echinodermata</taxon>
        <taxon>Eleutherozoa</taxon>
        <taxon>Echinozoa</taxon>
        <taxon>Holothuroidea</taxon>
        <taxon>Aspidochirotacea</taxon>
        <taxon>Aspidochirotida</taxon>
        <taxon>Stichopodidae</taxon>
        <taxon>Apostichopus</taxon>
    </lineage>
</organism>
<evidence type="ECO:0000256" key="9">
    <source>
        <dbReference type="ARBA" id="ARBA00023040"/>
    </source>
</evidence>
<feature type="disulfide bond" evidence="17">
    <location>
        <begin position="832"/>
        <end position="849"/>
    </location>
</feature>
<evidence type="ECO:0000256" key="2">
    <source>
        <dbReference type="ARBA" id="ARBA00022473"/>
    </source>
</evidence>
<dbReference type="PROSITE" id="PS50027">
    <property type="entry name" value="EGF_LAM_2"/>
    <property type="match status" value="1"/>
</dbReference>
<dbReference type="SMART" id="SM00179">
    <property type="entry name" value="EGF_CA"/>
    <property type="match status" value="1"/>
</dbReference>
<evidence type="ECO:0000256" key="5">
    <source>
        <dbReference type="ARBA" id="ARBA00022692"/>
    </source>
</evidence>
<dbReference type="Pfam" id="PF00053">
    <property type="entry name" value="EGF_laminin"/>
    <property type="match status" value="1"/>
</dbReference>
<evidence type="ECO:0000256" key="16">
    <source>
        <dbReference type="PROSITE-ProRule" id="PRU00076"/>
    </source>
</evidence>
<feature type="domain" description="G-protein coupled receptors family 2 profile 2" evidence="25">
    <location>
        <begin position="1261"/>
        <end position="1487"/>
    </location>
</feature>
<feature type="disulfide bond" evidence="17">
    <location>
        <begin position="830"/>
        <end position="842"/>
    </location>
</feature>
<dbReference type="Gene3D" id="2.10.25.10">
    <property type="entry name" value="Laminin"/>
    <property type="match status" value="3"/>
</dbReference>
<feature type="region of interest" description="Disordered" evidence="18">
    <location>
        <begin position="1600"/>
        <end position="1709"/>
    </location>
</feature>
<comment type="caution">
    <text evidence="16">Lacks conserved residue(s) required for the propagation of feature annotation.</text>
</comment>
<feature type="domain" description="EGF-like" evidence="21">
    <location>
        <begin position="472"/>
        <end position="507"/>
    </location>
</feature>
<feature type="disulfide bond" evidence="16">
    <location>
        <begin position="764"/>
        <end position="773"/>
    </location>
</feature>
<dbReference type="InterPro" id="IPR001879">
    <property type="entry name" value="GPCR_2_extracellular_dom"/>
</dbReference>
<evidence type="ECO:0000259" key="25">
    <source>
        <dbReference type="PROSITE" id="PS50261"/>
    </source>
</evidence>
<dbReference type="Proteomes" id="UP000230750">
    <property type="component" value="Unassembled WGS sequence"/>
</dbReference>
<feature type="non-terminal residue" evidence="26">
    <location>
        <position position="1740"/>
    </location>
</feature>
<feature type="disulfide bond" evidence="17">
    <location>
        <begin position="851"/>
        <end position="860"/>
    </location>
</feature>
<feature type="disulfide bond" evidence="16">
    <location>
        <begin position="476"/>
        <end position="486"/>
    </location>
</feature>
<keyword evidence="3" id="KW-1003">Cell membrane</keyword>
<name>A0A2G8LIL5_STIJA</name>
<protein>
    <submittedName>
        <fullName evidence="26">Putative cadherin EGF LAG seven-pass G-type receptor 2 isoform X3</fullName>
    </submittedName>
</protein>
<dbReference type="EMBL" id="MRZV01000066">
    <property type="protein sequence ID" value="PIK60094.1"/>
    <property type="molecule type" value="Genomic_DNA"/>
</dbReference>
<keyword evidence="4 16" id="KW-0245">EGF-like domain</keyword>
<dbReference type="Pfam" id="PF00002">
    <property type="entry name" value="7tm_2"/>
    <property type="match status" value="1"/>
</dbReference>
<dbReference type="PROSITE" id="PS00022">
    <property type="entry name" value="EGF_1"/>
    <property type="match status" value="3"/>
</dbReference>
<dbReference type="GO" id="GO:0007189">
    <property type="term" value="P:adenylate cyclase-activating G protein-coupled receptor signaling pathway"/>
    <property type="evidence" value="ECO:0007669"/>
    <property type="project" value="TreeGrafter"/>
</dbReference>
<evidence type="ECO:0000256" key="14">
    <source>
        <dbReference type="ARBA" id="ARBA00023224"/>
    </source>
</evidence>
<dbReference type="PANTHER" id="PTHR12011:SF471">
    <property type="entry name" value="G-PROTEIN COUPLED RECEPTORS FAMILY 2 PROFILE 2 DOMAIN-CONTAINING PROTEIN"/>
    <property type="match status" value="1"/>
</dbReference>
<keyword evidence="27" id="KW-1185">Reference proteome</keyword>
<dbReference type="Gene3D" id="2.60.220.50">
    <property type="match status" value="1"/>
</dbReference>
<dbReference type="Pfam" id="PF02210">
    <property type="entry name" value="Laminin_G_2"/>
    <property type="match status" value="2"/>
</dbReference>
<dbReference type="CDD" id="cd00110">
    <property type="entry name" value="LamG"/>
    <property type="match status" value="2"/>
</dbReference>
<evidence type="ECO:0000256" key="1">
    <source>
        <dbReference type="ARBA" id="ARBA00004651"/>
    </source>
</evidence>
<evidence type="ECO:0000259" key="23">
    <source>
        <dbReference type="PROSITE" id="PS50221"/>
    </source>
</evidence>
<dbReference type="CDD" id="cd00055">
    <property type="entry name" value="EGF_Lam"/>
    <property type="match status" value="1"/>
</dbReference>
<keyword evidence="7" id="KW-0677">Repeat</keyword>
<comment type="subcellular location">
    <subcellularLocation>
        <location evidence="1">Cell membrane</location>
        <topology evidence="1">Multi-pass membrane protein</topology>
    </subcellularLocation>
</comment>
<dbReference type="InterPro" id="IPR000832">
    <property type="entry name" value="GPCR_2_secretin-like"/>
</dbReference>
<dbReference type="Gene3D" id="1.25.40.610">
    <property type="match status" value="1"/>
</dbReference>
<dbReference type="GO" id="GO:0004930">
    <property type="term" value="F:G protein-coupled receptor activity"/>
    <property type="evidence" value="ECO:0007669"/>
    <property type="project" value="UniProtKB-KW"/>
</dbReference>
<feature type="transmembrane region" description="Helical" evidence="19">
    <location>
        <begin position="1463"/>
        <end position="1486"/>
    </location>
</feature>
<evidence type="ECO:0000256" key="12">
    <source>
        <dbReference type="ARBA" id="ARBA00023170"/>
    </source>
</evidence>